<name>A0ABP5CV16_9PSEU</name>
<evidence type="ECO:0000259" key="3">
    <source>
        <dbReference type="PROSITE" id="PS51186"/>
    </source>
</evidence>
<feature type="domain" description="N-acetyltransferase" evidence="3">
    <location>
        <begin position="6"/>
        <end position="152"/>
    </location>
</feature>
<dbReference type="CDD" id="cd04301">
    <property type="entry name" value="NAT_SF"/>
    <property type="match status" value="1"/>
</dbReference>
<sequence length="152" mass="16447">MDVSEIQIRRAKTGDVESIVRMLADDQLGATRESTDDLGPYLRAFADLDGDPNQLLMVADDGTGAVGTFQLTIIPGLSHQGASRGLIEGVRVAGSQRGTGLGTLLMQWAIEESRRRGCRIVQLTSNSSRADAHRFYERLGFAGTHTGFKLVL</sequence>
<reference evidence="5" key="1">
    <citation type="journal article" date="2019" name="Int. J. Syst. Evol. Microbiol.">
        <title>The Global Catalogue of Microorganisms (GCM) 10K type strain sequencing project: providing services to taxonomists for standard genome sequencing and annotation.</title>
        <authorList>
            <consortium name="The Broad Institute Genomics Platform"/>
            <consortium name="The Broad Institute Genome Sequencing Center for Infectious Disease"/>
            <person name="Wu L."/>
            <person name="Ma J."/>
        </authorList>
    </citation>
    <scope>NUCLEOTIDE SEQUENCE [LARGE SCALE GENOMIC DNA]</scope>
    <source>
        <strain evidence="5">JCM 14545</strain>
    </source>
</reference>
<proteinExistence type="predicted"/>
<dbReference type="InterPro" id="IPR000182">
    <property type="entry name" value="GNAT_dom"/>
</dbReference>
<evidence type="ECO:0000313" key="4">
    <source>
        <dbReference type="EMBL" id="GAA1968199.1"/>
    </source>
</evidence>
<keyword evidence="2" id="KW-0012">Acyltransferase</keyword>
<evidence type="ECO:0000256" key="2">
    <source>
        <dbReference type="ARBA" id="ARBA00023315"/>
    </source>
</evidence>
<dbReference type="PANTHER" id="PTHR43877:SF2">
    <property type="entry name" value="AMINOALKYLPHOSPHONATE N-ACETYLTRANSFERASE-RELATED"/>
    <property type="match status" value="1"/>
</dbReference>
<dbReference type="InterPro" id="IPR050832">
    <property type="entry name" value="Bact_Acetyltransf"/>
</dbReference>
<keyword evidence="1" id="KW-0808">Transferase</keyword>
<evidence type="ECO:0000313" key="5">
    <source>
        <dbReference type="Proteomes" id="UP001501116"/>
    </source>
</evidence>
<organism evidence="4 5">
    <name type="scientific">Amycolatopsis minnesotensis</name>
    <dbReference type="NCBI Taxonomy" id="337894"/>
    <lineage>
        <taxon>Bacteria</taxon>
        <taxon>Bacillati</taxon>
        <taxon>Actinomycetota</taxon>
        <taxon>Actinomycetes</taxon>
        <taxon>Pseudonocardiales</taxon>
        <taxon>Pseudonocardiaceae</taxon>
        <taxon>Amycolatopsis</taxon>
    </lineage>
</organism>
<gene>
    <name evidence="4" type="ORF">GCM10009754_46400</name>
</gene>
<comment type="caution">
    <text evidence="4">The sequence shown here is derived from an EMBL/GenBank/DDBJ whole genome shotgun (WGS) entry which is preliminary data.</text>
</comment>
<dbReference type="PROSITE" id="PS51186">
    <property type="entry name" value="GNAT"/>
    <property type="match status" value="1"/>
</dbReference>
<dbReference type="Gene3D" id="3.40.630.30">
    <property type="match status" value="1"/>
</dbReference>
<dbReference type="InterPro" id="IPR016181">
    <property type="entry name" value="Acyl_CoA_acyltransferase"/>
</dbReference>
<keyword evidence="5" id="KW-1185">Reference proteome</keyword>
<dbReference type="Proteomes" id="UP001501116">
    <property type="component" value="Unassembled WGS sequence"/>
</dbReference>
<dbReference type="Pfam" id="PF00583">
    <property type="entry name" value="Acetyltransf_1"/>
    <property type="match status" value="1"/>
</dbReference>
<dbReference type="SUPFAM" id="SSF55729">
    <property type="entry name" value="Acyl-CoA N-acyltransferases (Nat)"/>
    <property type="match status" value="1"/>
</dbReference>
<evidence type="ECO:0000256" key="1">
    <source>
        <dbReference type="ARBA" id="ARBA00022679"/>
    </source>
</evidence>
<dbReference type="PANTHER" id="PTHR43877">
    <property type="entry name" value="AMINOALKYLPHOSPHONATE N-ACETYLTRANSFERASE-RELATED-RELATED"/>
    <property type="match status" value="1"/>
</dbReference>
<accession>A0ABP5CV16</accession>
<dbReference type="EMBL" id="BAAANN010000018">
    <property type="protein sequence ID" value="GAA1968199.1"/>
    <property type="molecule type" value="Genomic_DNA"/>
</dbReference>
<protein>
    <submittedName>
        <fullName evidence="4">GNAT family N-acetyltransferase</fullName>
    </submittedName>
</protein>